<dbReference type="Gene3D" id="1.25.40.10">
    <property type="entry name" value="Tetratricopeptide repeat domain"/>
    <property type="match status" value="1"/>
</dbReference>
<keyword evidence="3" id="KW-0802">TPR repeat</keyword>
<evidence type="ECO:0000313" key="7">
    <source>
        <dbReference type="EMBL" id="SEP61713.1"/>
    </source>
</evidence>
<comment type="function">
    <text evidence="2">Mediates coordination of peptidoglycan synthesis and outer membrane constriction during cell division.</text>
</comment>
<name>A0A1H8ZBF7_9GAMM</name>
<dbReference type="GO" id="GO:0043093">
    <property type="term" value="P:FtsZ-dependent cytokinesis"/>
    <property type="evidence" value="ECO:0007669"/>
    <property type="project" value="UniProtKB-UniRule"/>
</dbReference>
<reference evidence="7 8" key="1">
    <citation type="submission" date="2016-10" db="EMBL/GenBank/DDBJ databases">
        <authorList>
            <person name="de Groot N.N."/>
        </authorList>
    </citation>
    <scope>NUCLEOTIDE SEQUENCE [LARGE SCALE GENOMIC DNA]</scope>
    <source>
        <strain evidence="7 8">B7-7</strain>
    </source>
</reference>
<proteinExistence type="inferred from homology"/>
<evidence type="ECO:0000259" key="6">
    <source>
        <dbReference type="Pfam" id="PF16331"/>
    </source>
</evidence>
<dbReference type="HAMAP" id="MF_02066">
    <property type="entry name" value="CpoB"/>
    <property type="match status" value="1"/>
</dbReference>
<keyword evidence="2" id="KW-0131">Cell cycle</keyword>
<keyword evidence="8" id="KW-1185">Reference proteome</keyword>
<feature type="domain" description="YbgF trimerisation" evidence="6">
    <location>
        <begin position="39"/>
        <end position="110"/>
    </location>
</feature>
<organism evidence="7 8">
    <name type="scientific">Ectothiorhodospira magna</name>
    <dbReference type="NCBI Taxonomy" id="867345"/>
    <lineage>
        <taxon>Bacteria</taxon>
        <taxon>Pseudomonadati</taxon>
        <taxon>Pseudomonadota</taxon>
        <taxon>Gammaproteobacteria</taxon>
        <taxon>Chromatiales</taxon>
        <taxon>Ectothiorhodospiraceae</taxon>
        <taxon>Ectothiorhodospira</taxon>
    </lineage>
</organism>
<comment type="similarity">
    <text evidence="2">Belongs to the CpoB family.</text>
</comment>
<evidence type="ECO:0000256" key="1">
    <source>
        <dbReference type="ARBA" id="ARBA00022729"/>
    </source>
</evidence>
<evidence type="ECO:0000256" key="3">
    <source>
        <dbReference type="PROSITE-ProRule" id="PRU00339"/>
    </source>
</evidence>
<dbReference type="InterPro" id="IPR032519">
    <property type="entry name" value="YbgF_tri"/>
</dbReference>
<dbReference type="InterPro" id="IPR039565">
    <property type="entry name" value="BamD-like"/>
</dbReference>
<feature type="coiled-coil region" evidence="2">
    <location>
        <begin position="23"/>
        <end position="90"/>
    </location>
</feature>
<dbReference type="AlphaFoldDB" id="A0A1H8ZBF7"/>
<feature type="chain" id="PRO_5011804253" description="Cell division coordinator CpoB" evidence="2">
    <location>
        <begin position="25"/>
        <end position="274"/>
    </location>
</feature>
<keyword evidence="1 2" id="KW-0732">Signal</keyword>
<keyword evidence="2" id="KW-0175">Coiled coil</keyword>
<sequence precursor="true">MKPSLTTLLITAALIATPWATVQAQSRAQSGALEERLQQLEARLERLERLLEGEALMEMMQRVDAMDQDVRELRGESEQLRHEFEGVRHRQRELYLDVDSRLERLERSQASLPATPAPIPGTAPPARPDPAPPATPATSAAPADSTSEQAIYQAAFDQLRQGRYQQAVTGFRQVLEQFPDGRLAANAQYWIAEAYYVTRDFPRALEEFKRVNQRYPGSNKQLDALLKQGFTHYELEQWTQARSVLTQVRDQDPGSSVARLAEQRLRRMDEAGRP</sequence>
<dbReference type="InterPro" id="IPR034706">
    <property type="entry name" value="CpoB"/>
</dbReference>
<dbReference type="Pfam" id="PF13525">
    <property type="entry name" value="YfiO"/>
    <property type="match status" value="1"/>
</dbReference>
<dbReference type="EMBL" id="FOFO01000002">
    <property type="protein sequence ID" value="SEP61713.1"/>
    <property type="molecule type" value="Genomic_DNA"/>
</dbReference>
<dbReference type="STRING" id="867345.SAMN05421693_10259"/>
<dbReference type="PROSITE" id="PS50005">
    <property type="entry name" value="TPR"/>
    <property type="match status" value="1"/>
</dbReference>
<comment type="subcellular location">
    <subcellularLocation>
        <location evidence="2">Periplasm</location>
    </subcellularLocation>
</comment>
<dbReference type="GO" id="GO:0030288">
    <property type="term" value="C:outer membrane-bounded periplasmic space"/>
    <property type="evidence" value="ECO:0007669"/>
    <property type="project" value="UniProtKB-UniRule"/>
</dbReference>
<dbReference type="Gene3D" id="1.20.5.110">
    <property type="match status" value="1"/>
</dbReference>
<dbReference type="InterPro" id="IPR019734">
    <property type="entry name" value="TPR_rpt"/>
</dbReference>
<evidence type="ECO:0000259" key="5">
    <source>
        <dbReference type="Pfam" id="PF13525"/>
    </source>
</evidence>
<dbReference type="Proteomes" id="UP000199496">
    <property type="component" value="Unassembled WGS sequence"/>
</dbReference>
<dbReference type="GO" id="GO:0070206">
    <property type="term" value="P:protein trimerization"/>
    <property type="evidence" value="ECO:0007669"/>
    <property type="project" value="InterPro"/>
</dbReference>
<feature type="domain" description="Outer membrane lipoprotein BamD-like" evidence="5">
    <location>
        <begin position="147"/>
        <end position="250"/>
    </location>
</feature>
<accession>A0A1H8ZBF7</accession>
<dbReference type="InterPro" id="IPR011990">
    <property type="entry name" value="TPR-like_helical_dom_sf"/>
</dbReference>
<feature type="region of interest" description="Disordered" evidence="4">
    <location>
        <begin position="109"/>
        <end position="146"/>
    </location>
</feature>
<gene>
    <name evidence="2" type="primary">cpoB</name>
    <name evidence="7" type="ORF">SAMN05421693_10259</name>
</gene>
<feature type="compositionally biased region" description="Pro residues" evidence="4">
    <location>
        <begin position="115"/>
        <end position="135"/>
    </location>
</feature>
<dbReference type="SMART" id="SM00028">
    <property type="entry name" value="TPR"/>
    <property type="match status" value="3"/>
</dbReference>
<evidence type="ECO:0000256" key="2">
    <source>
        <dbReference type="HAMAP-Rule" id="MF_02066"/>
    </source>
</evidence>
<dbReference type="Pfam" id="PF16331">
    <property type="entry name" value="TolA_bind_tri"/>
    <property type="match status" value="1"/>
</dbReference>
<feature type="signal peptide" evidence="2">
    <location>
        <begin position="1"/>
        <end position="24"/>
    </location>
</feature>
<evidence type="ECO:0000313" key="8">
    <source>
        <dbReference type="Proteomes" id="UP000199496"/>
    </source>
</evidence>
<keyword evidence="2" id="KW-0574">Periplasm</keyword>
<dbReference type="RefSeq" id="WP_238375792.1">
    <property type="nucleotide sequence ID" value="NZ_FOFO01000002.1"/>
</dbReference>
<protein>
    <recommendedName>
        <fullName evidence="2">Cell division coordinator CpoB</fullName>
    </recommendedName>
</protein>
<dbReference type="SUPFAM" id="SSF48452">
    <property type="entry name" value="TPR-like"/>
    <property type="match status" value="1"/>
</dbReference>
<dbReference type="InterPro" id="IPR014162">
    <property type="entry name" value="CpoB_C"/>
</dbReference>
<evidence type="ECO:0000256" key="4">
    <source>
        <dbReference type="SAM" id="MobiDB-lite"/>
    </source>
</evidence>
<dbReference type="NCBIfam" id="TIGR02795">
    <property type="entry name" value="tol_pal_ybgF"/>
    <property type="match status" value="1"/>
</dbReference>
<keyword evidence="2" id="KW-0132">Cell division</keyword>
<feature type="repeat" description="TPR" evidence="3">
    <location>
        <begin position="185"/>
        <end position="218"/>
    </location>
</feature>